<dbReference type="EMBL" id="JAQMWT010000076">
    <property type="protein sequence ID" value="KAJ8611382.1"/>
    <property type="molecule type" value="Genomic_DNA"/>
</dbReference>
<protein>
    <recommendedName>
        <fullName evidence="2">FAD synthase</fullName>
        <ecNumber evidence="2">2.7.7.2</ecNumber>
    </recommendedName>
    <alternativeName>
        <fullName evidence="10">FAD pyrophosphorylase</fullName>
    </alternativeName>
    <alternativeName>
        <fullName evidence="11">FMN adenylyltransferase</fullName>
    </alternativeName>
</protein>
<keyword evidence="4" id="KW-0288">FMN</keyword>
<keyword evidence="9" id="KW-0067">ATP-binding</keyword>
<keyword evidence="8" id="KW-0274">FAD</keyword>
<dbReference type="SUPFAM" id="SSF52402">
    <property type="entry name" value="Adenine nucleotide alpha hydrolases-like"/>
    <property type="match status" value="1"/>
</dbReference>
<dbReference type="PANTHER" id="PTHR23293">
    <property type="entry name" value="FAD SYNTHETASE-RELATED FMN ADENYLYLTRANSFERASE"/>
    <property type="match status" value="1"/>
</dbReference>
<sequence>MRWCRQQRVIVVALVVQSNIGLVFEATGCMGVTRSRQLLSRGEGEQVDWRDAGALHEAFSTCSDKHLGDLVNRSLTILANAIRVFGSDAVYASFNGGKDAVVILHLLRAARHAQNRAAKLHLVYFDTTDDFDEVRDFVHDTCAALDTEFYVESVERDVGFVAGLTNIVDRTAPRALAFVLGTRQGDPNCGEQQQFEPSSPWMPAFMRVNPILHWTYGDVWTFLRYFDLPYCSLYDQGYTSLGSKSTTLRNPALCVEAGVYRPAYELEDWALERAGRAESPKRKKPQHST</sequence>
<evidence type="ECO:0000256" key="10">
    <source>
        <dbReference type="ARBA" id="ARBA00031145"/>
    </source>
</evidence>
<comment type="caution">
    <text evidence="14">The sequence shown here is derived from an EMBL/GenBank/DDBJ whole genome shotgun (WGS) entry which is preliminary data.</text>
</comment>
<evidence type="ECO:0000256" key="5">
    <source>
        <dbReference type="ARBA" id="ARBA00022679"/>
    </source>
</evidence>
<dbReference type="InterPro" id="IPR002500">
    <property type="entry name" value="PAPS_reduct_dom"/>
</dbReference>
<reference evidence="14" key="1">
    <citation type="submission" date="2023-01" db="EMBL/GenBank/DDBJ databases">
        <title>Metagenome sequencing of chrysophaentin producing Chrysophaeum taylorii.</title>
        <authorList>
            <person name="Davison J."/>
            <person name="Bewley C."/>
        </authorList>
    </citation>
    <scope>NUCLEOTIDE SEQUENCE</scope>
    <source>
        <strain evidence="14">NIES-1699</strain>
    </source>
</reference>
<evidence type="ECO:0000256" key="9">
    <source>
        <dbReference type="ARBA" id="ARBA00022840"/>
    </source>
</evidence>
<keyword evidence="5" id="KW-0808">Transferase</keyword>
<evidence type="ECO:0000256" key="6">
    <source>
        <dbReference type="ARBA" id="ARBA00022695"/>
    </source>
</evidence>
<dbReference type="InterPro" id="IPR014729">
    <property type="entry name" value="Rossmann-like_a/b/a_fold"/>
</dbReference>
<comment type="catalytic activity">
    <reaction evidence="12">
        <text>FMN + ATP + H(+) = FAD + diphosphate</text>
        <dbReference type="Rhea" id="RHEA:17237"/>
        <dbReference type="ChEBI" id="CHEBI:15378"/>
        <dbReference type="ChEBI" id="CHEBI:30616"/>
        <dbReference type="ChEBI" id="CHEBI:33019"/>
        <dbReference type="ChEBI" id="CHEBI:57692"/>
        <dbReference type="ChEBI" id="CHEBI:58210"/>
        <dbReference type="EC" id="2.7.7.2"/>
    </reaction>
</comment>
<evidence type="ECO:0000256" key="11">
    <source>
        <dbReference type="ARBA" id="ARBA00031871"/>
    </source>
</evidence>
<keyword evidence="6" id="KW-0548">Nucleotidyltransferase</keyword>
<dbReference type="EC" id="2.7.7.2" evidence="2"/>
<name>A0AAD7ULC0_9STRA</name>
<evidence type="ECO:0000256" key="4">
    <source>
        <dbReference type="ARBA" id="ARBA00022643"/>
    </source>
</evidence>
<evidence type="ECO:0000256" key="12">
    <source>
        <dbReference type="ARBA" id="ARBA00049494"/>
    </source>
</evidence>
<dbReference type="Gene3D" id="3.40.50.620">
    <property type="entry name" value="HUPs"/>
    <property type="match status" value="1"/>
</dbReference>
<keyword evidence="3" id="KW-0285">Flavoprotein</keyword>
<evidence type="ECO:0000256" key="3">
    <source>
        <dbReference type="ARBA" id="ARBA00022630"/>
    </source>
</evidence>
<accession>A0AAD7ULC0</accession>
<dbReference type="AlphaFoldDB" id="A0AAD7ULC0"/>
<evidence type="ECO:0000259" key="13">
    <source>
        <dbReference type="Pfam" id="PF01507"/>
    </source>
</evidence>
<feature type="domain" description="Phosphoadenosine phosphosulphate reductase" evidence="13">
    <location>
        <begin position="91"/>
        <end position="155"/>
    </location>
</feature>
<dbReference type="GO" id="GO:0005524">
    <property type="term" value="F:ATP binding"/>
    <property type="evidence" value="ECO:0007669"/>
    <property type="project" value="UniProtKB-KW"/>
</dbReference>
<dbReference type="CDD" id="cd23948">
    <property type="entry name" value="FAD_synthase"/>
    <property type="match status" value="1"/>
</dbReference>
<dbReference type="GO" id="GO:0006747">
    <property type="term" value="P:FAD biosynthetic process"/>
    <property type="evidence" value="ECO:0007669"/>
    <property type="project" value="TreeGrafter"/>
</dbReference>
<organism evidence="14 15">
    <name type="scientific">Chrysophaeum taylorii</name>
    <dbReference type="NCBI Taxonomy" id="2483200"/>
    <lineage>
        <taxon>Eukaryota</taxon>
        <taxon>Sar</taxon>
        <taxon>Stramenopiles</taxon>
        <taxon>Ochrophyta</taxon>
        <taxon>Pelagophyceae</taxon>
        <taxon>Pelagomonadales</taxon>
        <taxon>Pelagomonadaceae</taxon>
        <taxon>Chrysophaeum</taxon>
    </lineage>
</organism>
<keyword evidence="7" id="KW-0547">Nucleotide-binding</keyword>
<keyword evidence="15" id="KW-1185">Reference proteome</keyword>
<dbReference type="Pfam" id="PF01507">
    <property type="entry name" value="PAPS_reduct"/>
    <property type="match status" value="2"/>
</dbReference>
<dbReference type="Proteomes" id="UP001230188">
    <property type="component" value="Unassembled WGS sequence"/>
</dbReference>
<evidence type="ECO:0000313" key="14">
    <source>
        <dbReference type="EMBL" id="KAJ8611382.1"/>
    </source>
</evidence>
<evidence type="ECO:0000256" key="2">
    <source>
        <dbReference type="ARBA" id="ARBA00012393"/>
    </source>
</evidence>
<evidence type="ECO:0000313" key="15">
    <source>
        <dbReference type="Proteomes" id="UP001230188"/>
    </source>
</evidence>
<proteinExistence type="predicted"/>
<dbReference type="PANTHER" id="PTHR23293:SF9">
    <property type="entry name" value="FAD SYNTHASE"/>
    <property type="match status" value="1"/>
</dbReference>
<evidence type="ECO:0000256" key="7">
    <source>
        <dbReference type="ARBA" id="ARBA00022741"/>
    </source>
</evidence>
<gene>
    <name evidence="14" type="ORF">CTAYLR_006498</name>
</gene>
<feature type="domain" description="Phosphoadenosine phosphosulphate reductase" evidence="13">
    <location>
        <begin position="175"/>
        <end position="247"/>
    </location>
</feature>
<evidence type="ECO:0000256" key="1">
    <source>
        <dbReference type="ARBA" id="ARBA00004726"/>
    </source>
</evidence>
<dbReference type="GO" id="GO:0003919">
    <property type="term" value="F:FMN adenylyltransferase activity"/>
    <property type="evidence" value="ECO:0007669"/>
    <property type="project" value="UniProtKB-EC"/>
</dbReference>
<evidence type="ECO:0000256" key="8">
    <source>
        <dbReference type="ARBA" id="ARBA00022827"/>
    </source>
</evidence>
<comment type="pathway">
    <text evidence="1">Cofactor biosynthesis; FAD biosynthesis; FAD from FMN: step 1/1.</text>
</comment>